<dbReference type="CDD" id="cd00303">
    <property type="entry name" value="retropepsin_like"/>
    <property type="match status" value="1"/>
</dbReference>
<keyword evidence="18" id="KW-0175">Coiled coil</keyword>
<dbReference type="CDD" id="cd01647">
    <property type="entry name" value="RT_LTR"/>
    <property type="match status" value="1"/>
</dbReference>
<evidence type="ECO:0000256" key="18">
    <source>
        <dbReference type="SAM" id="Coils"/>
    </source>
</evidence>
<keyword evidence="8" id="KW-0064">Aspartyl protease</keyword>
<dbReference type="InterPro" id="IPR021109">
    <property type="entry name" value="Peptidase_aspartic_dom_sf"/>
</dbReference>
<keyword evidence="4" id="KW-0808">Transferase</keyword>
<name>A0A167YYQ8_9EURO</name>
<dbReference type="PANTHER" id="PTHR37984">
    <property type="entry name" value="PROTEIN CBG26694"/>
    <property type="match status" value="1"/>
</dbReference>
<feature type="compositionally biased region" description="Basic residues" evidence="19">
    <location>
        <begin position="1"/>
        <end position="12"/>
    </location>
</feature>
<keyword evidence="14" id="KW-0695">RNA-directed DNA polymerase</keyword>
<dbReference type="InterPro" id="IPR036397">
    <property type="entry name" value="RNaseH_sf"/>
</dbReference>
<dbReference type="SUPFAM" id="SSF56672">
    <property type="entry name" value="DNA/RNA polymerases"/>
    <property type="match status" value="1"/>
</dbReference>
<evidence type="ECO:0000256" key="4">
    <source>
        <dbReference type="ARBA" id="ARBA00022679"/>
    </source>
</evidence>
<evidence type="ECO:0000256" key="13">
    <source>
        <dbReference type="ARBA" id="ARBA00022908"/>
    </source>
</evidence>
<dbReference type="GO" id="GO:0005634">
    <property type="term" value="C:nucleus"/>
    <property type="evidence" value="ECO:0007669"/>
    <property type="project" value="UniProtKB-ARBA"/>
</dbReference>
<keyword evidence="3" id="KW-0645">Protease</keyword>
<evidence type="ECO:0000313" key="23">
    <source>
        <dbReference type="Proteomes" id="UP000242877"/>
    </source>
</evidence>
<dbReference type="GO" id="GO:0004190">
    <property type="term" value="F:aspartic-type endopeptidase activity"/>
    <property type="evidence" value="ECO:0007669"/>
    <property type="project" value="UniProtKB-KW"/>
</dbReference>
<dbReference type="CDD" id="cd09274">
    <property type="entry name" value="RNase_HI_RT_Ty3"/>
    <property type="match status" value="1"/>
</dbReference>
<feature type="region of interest" description="Disordered" evidence="19">
    <location>
        <begin position="1"/>
        <end position="105"/>
    </location>
</feature>
<dbReference type="GO" id="GO:0004519">
    <property type="term" value="F:endonuclease activity"/>
    <property type="evidence" value="ECO:0007669"/>
    <property type="project" value="UniProtKB-KW"/>
</dbReference>
<dbReference type="Pfam" id="PF00078">
    <property type="entry name" value="RVT_1"/>
    <property type="match status" value="1"/>
</dbReference>
<evidence type="ECO:0000256" key="12">
    <source>
        <dbReference type="ARBA" id="ARBA00022884"/>
    </source>
</evidence>
<keyword evidence="17" id="KW-0233">DNA recombination</keyword>
<keyword evidence="9" id="KW-0255">Endonuclease</keyword>
<dbReference type="PROSITE" id="PS50994">
    <property type="entry name" value="INTEGRASE"/>
    <property type="match status" value="1"/>
</dbReference>
<evidence type="ECO:0000256" key="1">
    <source>
        <dbReference type="ARBA" id="ARBA00011353"/>
    </source>
</evidence>
<dbReference type="PANTHER" id="PTHR37984:SF5">
    <property type="entry name" value="PROTEIN NYNRIN-LIKE"/>
    <property type="match status" value="1"/>
</dbReference>
<dbReference type="InterPro" id="IPR041373">
    <property type="entry name" value="RT_RNaseH"/>
</dbReference>
<dbReference type="InterPro" id="IPR050951">
    <property type="entry name" value="Retrovirus_Pol_polyprotein"/>
</dbReference>
<feature type="compositionally biased region" description="Pro residues" evidence="19">
    <location>
        <begin position="90"/>
        <end position="103"/>
    </location>
</feature>
<dbReference type="SUPFAM" id="SSF50630">
    <property type="entry name" value="Acid proteases"/>
    <property type="match status" value="1"/>
</dbReference>
<dbReference type="InterPro" id="IPR041588">
    <property type="entry name" value="Integrase_H2C2"/>
</dbReference>
<evidence type="ECO:0000256" key="10">
    <source>
        <dbReference type="ARBA" id="ARBA00022801"/>
    </source>
</evidence>
<dbReference type="InterPro" id="IPR016197">
    <property type="entry name" value="Chromo-like_dom_sf"/>
</dbReference>
<dbReference type="GO" id="GO:0046872">
    <property type="term" value="F:metal ion binding"/>
    <property type="evidence" value="ECO:0007669"/>
    <property type="project" value="UniProtKB-KW"/>
</dbReference>
<dbReference type="GO" id="GO:0003723">
    <property type="term" value="F:RNA binding"/>
    <property type="evidence" value="ECO:0007669"/>
    <property type="project" value="UniProtKB-KW"/>
</dbReference>
<protein>
    <recommendedName>
        <fullName evidence="2">RNA-directed DNA polymerase</fullName>
        <ecNumber evidence="2">2.7.7.49</ecNumber>
    </recommendedName>
</protein>
<evidence type="ECO:0000313" key="22">
    <source>
        <dbReference type="EMBL" id="KZZ91932.1"/>
    </source>
</evidence>
<dbReference type="GO" id="GO:0015074">
    <property type="term" value="P:DNA integration"/>
    <property type="evidence" value="ECO:0007669"/>
    <property type="project" value="UniProtKB-KW"/>
</dbReference>
<keyword evidence="6" id="KW-0540">Nuclease</keyword>
<evidence type="ECO:0000256" key="7">
    <source>
        <dbReference type="ARBA" id="ARBA00022723"/>
    </source>
</evidence>
<dbReference type="InterPro" id="IPR001584">
    <property type="entry name" value="Integrase_cat-core"/>
</dbReference>
<evidence type="ECO:0000256" key="15">
    <source>
        <dbReference type="ARBA" id="ARBA00022932"/>
    </source>
</evidence>
<sequence>MAPRRRTTKSTRRVVAPSDRVTRSRAIPSQVSTVPPPVTGEAISAAAPRVEPLPPPPLQTTEAGQEERPVTDDVPSRRPPPPTAHTIASPSPPLVPTQLPQPEPGSLLAAIPPAPATPSADPEANARALNALLMAEREQHERDMAAQRHELETLRAQLRPPPTTLPAAQATLPTPVDIDAIVAAAVRATTAAISTSTNVPPAYQQAPPSAPLIPGVPVDVVAAARAAIVDPMHPAYGMTLDKLLDKRSTKPTGEKPRITLSLDSAEDVTTAVASFRPWELQLQSKFLTDFAIFLTDREKVEYAMRFISGKLLTALEGWFCDPSTTEITYAAFLNEIKTSIGFNNQRASARRALEKLTQGSDDVTTYFNNLRFHWNLGDIPLHDRVRKFVASLRRDISIALDSVDFGDDLYRALEAARRVENAQLQRNLELSRTSIQSSSNSSFTSRKFGPKFRGSDFKSMDKTFASSKPPVPHTPTLTPFPDTSMPKDISAKPTKFDIPSEADLKFNERFPRCAKKPEGWQGPWWDPEINPRKLSESDQRLLYSQRRCWRCRGSGHRVGDPCCPHEDGTSAARRSTKPAQLASITANDPTAQGVTTTINSDGEVCNDVCSPPPSLSYISLSTLSTSVPLTKTVLTRGRHLVLKGQIHSEGHNYTIRCLVDNGSEATLMSGEVAGQLHLPLYSLSRNIPLVNASKQLHSVISKATVFSFTLGEGHNIHNEYLVAYVAPVPTYTIILGDPWLRSHDPAISFTQRTLTFAAQCRTLGCIKETLKCTIKAEDFDGPPLRKEIAVYDNQVQQDSTTLPISPTRPTATDDSDIQYVSASTFLRAAAHPRNTAYMILPDGSQVMVCTIVVNANFSDADLDTHLTGPPQYSQAEIVQRLPTQLRDFADVFSREAADTLPPHRPGVDHEIHLIPNAKPPQTRNYRPHSKREQEAITKQIRELHSKGYIRPSNSSICSPLLCVSKPGGGIRVCTDLRAVNDITIKTRFPIPLLQDILNLLILALWFTKFDIIHAFNMIRMAPGFEHLTSFICRLGQFEWLVMPFGACNAPATFQSFINSIFFDILDKYVTAYLDNILVFSSNWEDHIKHVREVLTRLRRAQLNLDIDKSEFFVHEVKYLGVIISQNGVSMDPSKIQAIQEWKQPSSVLDVQSFLGFVFKSPKTGKRLMRYPTWQWTQEHTRAFEGLKQLLSTPPTLAFFDPEKKTIIETDASDFVTAGVLSQYDKDGSLRPVAYFSKKMSSAEYNYCIYEKELLAIIRCLECWRPELTGLTSPLDVYTDHKTLQHFMKTKKLTARQARWAQFLAQFNFIIRYRSGKTNSKADALTRWSQDMQPPSDRKQILLPPSSIPNDAQIAMNSLQLNTTYQVDNANAIYVHEISISPLGTNNTNTENSSDEETSQTSVAYQLPDANRLLAAYESDYILLETRSALKRGDRRIPNHAYKVLKADASELQEHDGLIYMQGQVVIPQSDEIRLDILDYYHQSRYFGHPGQKALFAMVSRMFYWGFLRQDCIKYVRGCFTCARTKASTHAPDGLLKQLPIPAMPWTQITMDLIETLPPCTRNNLTFRHILVVVDRLTKDRIFEPLTSKTTTEITKVLHDRVWCKIGFPASVVSDRGTSWVNEIIQNYSDTYKIAWKLSTAHHPETDGQTERVNKVIKDYLKAYVNYTQNDWVDYLFDAEFASRITPSETTGCSPFYAVHGFHPNTPQETIIPHFPDNHQTTPGRHEEIIKWIKDNTMWAKDKQRQNSNSHRRPHPMYKLGDKVFVDASHFSHNRQSRKLDFRRLGPYPIVRIIDHKAYELQLSQDLLNVGVTPIFHPSRLSLAHGGLPGQHQSPQPPIMVEDYTGVHPEWEVDEVIDCKTTRSGTLYKATFKGEWPTWNPNPPWQHWTDLINCPEKVLKFHREHPEKPPPPSHFK</sequence>
<keyword evidence="5" id="KW-0548">Nucleotidyltransferase</keyword>
<dbReference type="SUPFAM" id="SSF54160">
    <property type="entry name" value="Chromo domain-like"/>
    <property type="match status" value="1"/>
</dbReference>
<dbReference type="GO" id="GO:0003677">
    <property type="term" value="F:DNA binding"/>
    <property type="evidence" value="ECO:0007669"/>
    <property type="project" value="UniProtKB-KW"/>
</dbReference>
<feature type="coiled-coil region" evidence="18">
    <location>
        <begin position="130"/>
        <end position="157"/>
    </location>
</feature>
<dbReference type="Proteomes" id="UP000242877">
    <property type="component" value="Unassembled WGS sequence"/>
</dbReference>
<dbReference type="CDD" id="cd00024">
    <property type="entry name" value="CD_CSD"/>
    <property type="match status" value="1"/>
</dbReference>
<keyword evidence="12" id="KW-0694">RNA-binding</keyword>
<keyword evidence="10" id="KW-0378">Hydrolase</keyword>
<reference evidence="22 23" key="1">
    <citation type="journal article" date="2016" name="Genome Biol. Evol.">
        <title>Divergent and convergent evolution of fungal pathogenicity.</title>
        <authorList>
            <person name="Shang Y."/>
            <person name="Xiao G."/>
            <person name="Zheng P."/>
            <person name="Cen K."/>
            <person name="Zhan S."/>
            <person name="Wang C."/>
        </authorList>
    </citation>
    <scope>NUCLEOTIDE SEQUENCE [LARGE SCALE GENOMIC DNA]</scope>
    <source>
        <strain evidence="22 23">ARSEF 7405</strain>
    </source>
</reference>
<gene>
    <name evidence="22" type="ORF">AAP_03151</name>
</gene>
<dbReference type="InterPro" id="IPR056924">
    <property type="entry name" value="SH3_Tf2-1"/>
</dbReference>
<dbReference type="InterPro" id="IPR043128">
    <property type="entry name" value="Rev_trsase/Diguanyl_cyclase"/>
</dbReference>
<dbReference type="Pfam" id="PF17917">
    <property type="entry name" value="RT_RNaseH"/>
    <property type="match status" value="1"/>
</dbReference>
<dbReference type="OrthoDB" id="4364638at2759"/>
<evidence type="ECO:0000256" key="17">
    <source>
        <dbReference type="ARBA" id="ARBA00023172"/>
    </source>
</evidence>
<dbReference type="GO" id="GO:0006508">
    <property type="term" value="P:proteolysis"/>
    <property type="evidence" value="ECO:0007669"/>
    <property type="project" value="UniProtKB-KW"/>
</dbReference>
<dbReference type="Pfam" id="PF17921">
    <property type="entry name" value="Integrase_H2C2"/>
    <property type="match status" value="1"/>
</dbReference>
<dbReference type="EMBL" id="AZGZ01000012">
    <property type="protein sequence ID" value="KZZ91932.1"/>
    <property type="molecule type" value="Genomic_DNA"/>
</dbReference>
<evidence type="ECO:0000259" key="20">
    <source>
        <dbReference type="PROSITE" id="PS50878"/>
    </source>
</evidence>
<evidence type="ECO:0000256" key="5">
    <source>
        <dbReference type="ARBA" id="ARBA00022695"/>
    </source>
</evidence>
<dbReference type="PROSITE" id="PS50878">
    <property type="entry name" value="RT_POL"/>
    <property type="match status" value="1"/>
</dbReference>
<dbReference type="Pfam" id="PF24626">
    <property type="entry name" value="SH3_Tf2-1"/>
    <property type="match status" value="1"/>
</dbReference>
<keyword evidence="15" id="KW-0239">DNA-directed DNA polymerase</keyword>
<evidence type="ECO:0000259" key="21">
    <source>
        <dbReference type="PROSITE" id="PS50994"/>
    </source>
</evidence>
<evidence type="ECO:0000256" key="16">
    <source>
        <dbReference type="ARBA" id="ARBA00023125"/>
    </source>
</evidence>
<accession>A0A167YYQ8</accession>
<feature type="domain" description="Reverse transcriptase" evidence="20">
    <location>
        <begin position="944"/>
        <end position="1123"/>
    </location>
</feature>
<dbReference type="SUPFAM" id="SSF53098">
    <property type="entry name" value="Ribonuclease H-like"/>
    <property type="match status" value="1"/>
</dbReference>
<dbReference type="Gene3D" id="2.40.70.10">
    <property type="entry name" value="Acid Proteases"/>
    <property type="match status" value="1"/>
</dbReference>
<feature type="region of interest" description="Disordered" evidence="19">
    <location>
        <begin position="463"/>
        <end position="490"/>
    </location>
</feature>
<dbReference type="InterPro" id="IPR043502">
    <property type="entry name" value="DNA/RNA_pol_sf"/>
</dbReference>
<evidence type="ECO:0000256" key="3">
    <source>
        <dbReference type="ARBA" id="ARBA00022670"/>
    </source>
</evidence>
<dbReference type="GO" id="GO:0006310">
    <property type="term" value="P:DNA recombination"/>
    <property type="evidence" value="ECO:0007669"/>
    <property type="project" value="UniProtKB-KW"/>
</dbReference>
<keyword evidence="13" id="KW-0229">DNA integration</keyword>
<dbReference type="EC" id="2.7.7.49" evidence="2"/>
<evidence type="ECO:0000256" key="14">
    <source>
        <dbReference type="ARBA" id="ARBA00022918"/>
    </source>
</evidence>
<keyword evidence="7" id="KW-0479">Metal-binding</keyword>
<dbReference type="Gene3D" id="1.10.340.70">
    <property type="match status" value="1"/>
</dbReference>
<evidence type="ECO:0000256" key="2">
    <source>
        <dbReference type="ARBA" id="ARBA00012493"/>
    </source>
</evidence>
<dbReference type="Gene3D" id="3.10.10.10">
    <property type="entry name" value="HIV Type 1 Reverse Transcriptase, subunit A, domain 1"/>
    <property type="match status" value="1"/>
</dbReference>
<keyword evidence="11" id="KW-0460">Magnesium</keyword>
<dbReference type="Gene3D" id="3.30.70.270">
    <property type="match status" value="2"/>
</dbReference>
<dbReference type="Gene3D" id="3.30.420.10">
    <property type="entry name" value="Ribonuclease H-like superfamily/Ribonuclease H"/>
    <property type="match status" value="1"/>
</dbReference>
<evidence type="ECO:0000256" key="8">
    <source>
        <dbReference type="ARBA" id="ARBA00022750"/>
    </source>
</evidence>
<comment type="subunit">
    <text evidence="1">Component of the NuA4 histone acetyltransferase complex.</text>
</comment>
<dbReference type="GO" id="GO:0003964">
    <property type="term" value="F:RNA-directed DNA polymerase activity"/>
    <property type="evidence" value="ECO:0007669"/>
    <property type="project" value="UniProtKB-KW"/>
</dbReference>
<comment type="caution">
    <text evidence="22">The sequence shown here is derived from an EMBL/GenBank/DDBJ whole genome shotgun (WGS) entry which is preliminary data.</text>
</comment>
<feature type="compositionally biased region" description="Basic and acidic residues" evidence="19">
    <location>
        <begin position="65"/>
        <end position="76"/>
    </location>
</feature>
<dbReference type="VEuPathDB" id="FungiDB:AAP_03151"/>
<evidence type="ECO:0000256" key="9">
    <source>
        <dbReference type="ARBA" id="ARBA00022759"/>
    </source>
</evidence>
<dbReference type="InterPro" id="IPR000477">
    <property type="entry name" value="RT_dom"/>
</dbReference>
<evidence type="ECO:0000256" key="6">
    <source>
        <dbReference type="ARBA" id="ARBA00022722"/>
    </source>
</evidence>
<proteinExistence type="predicted"/>
<dbReference type="InterPro" id="IPR012337">
    <property type="entry name" value="RNaseH-like_sf"/>
</dbReference>
<keyword evidence="16" id="KW-0238">DNA-binding</keyword>
<organism evidence="22 23">
    <name type="scientific">Ascosphaera apis ARSEF 7405</name>
    <dbReference type="NCBI Taxonomy" id="392613"/>
    <lineage>
        <taxon>Eukaryota</taxon>
        <taxon>Fungi</taxon>
        <taxon>Dikarya</taxon>
        <taxon>Ascomycota</taxon>
        <taxon>Pezizomycotina</taxon>
        <taxon>Eurotiomycetes</taxon>
        <taxon>Eurotiomycetidae</taxon>
        <taxon>Onygenales</taxon>
        <taxon>Ascosphaeraceae</taxon>
        <taxon>Ascosphaera</taxon>
    </lineage>
</organism>
<evidence type="ECO:0000256" key="19">
    <source>
        <dbReference type="SAM" id="MobiDB-lite"/>
    </source>
</evidence>
<feature type="domain" description="Integrase catalytic" evidence="21">
    <location>
        <begin position="1540"/>
        <end position="1714"/>
    </location>
</feature>
<keyword evidence="23" id="KW-1185">Reference proteome</keyword>
<evidence type="ECO:0000256" key="11">
    <source>
        <dbReference type="ARBA" id="ARBA00022842"/>
    </source>
</evidence>
<dbReference type="GO" id="GO:0003887">
    <property type="term" value="F:DNA-directed DNA polymerase activity"/>
    <property type="evidence" value="ECO:0007669"/>
    <property type="project" value="UniProtKB-KW"/>
</dbReference>